<gene>
    <name evidence="1" type="ORF">UFOPK1824_01055</name>
    <name evidence="2" type="ORF">UFOPK2340_00555</name>
    <name evidence="3" type="ORF">UFOPK2772_00937</name>
    <name evidence="4" type="ORF">UFOPK2850_01061</name>
    <name evidence="5" type="ORF">UFOPK3027_01241</name>
    <name evidence="6" type="ORF">UFOPK3256_00952</name>
    <name evidence="7" type="ORF">UFOPK3827_01087</name>
    <name evidence="8" type="ORF">UFOPK3982_01381</name>
    <name evidence="9" type="ORF">UFOPK4120_01342</name>
    <name evidence="10" type="ORF">UFOPK4404_01250</name>
</gene>
<organism evidence="4">
    <name type="scientific">freshwater metagenome</name>
    <dbReference type="NCBI Taxonomy" id="449393"/>
    <lineage>
        <taxon>unclassified sequences</taxon>
        <taxon>metagenomes</taxon>
        <taxon>ecological metagenomes</taxon>
    </lineage>
</organism>
<dbReference type="EMBL" id="CAFBOO010000017">
    <property type="protein sequence ID" value="CAB4994314.1"/>
    <property type="molecule type" value="Genomic_DNA"/>
</dbReference>
<evidence type="ECO:0000313" key="9">
    <source>
        <dbReference type="EMBL" id="CAB5028329.1"/>
    </source>
</evidence>
<dbReference type="EMBL" id="CAEZYT010000058">
    <property type="protein sequence ID" value="CAB4739953.1"/>
    <property type="molecule type" value="Genomic_DNA"/>
</dbReference>
<accession>A0A6J6ULG5</accession>
<reference evidence="4" key="1">
    <citation type="submission" date="2020-05" db="EMBL/GenBank/DDBJ databases">
        <authorList>
            <person name="Chiriac C."/>
            <person name="Salcher M."/>
            <person name="Ghai R."/>
            <person name="Kavagutti S V."/>
        </authorList>
    </citation>
    <scope>NUCLEOTIDE SEQUENCE</scope>
</reference>
<dbReference type="EMBL" id="CAEZXC010000022">
    <property type="protein sequence ID" value="CAB4673056.1"/>
    <property type="molecule type" value="Genomic_DNA"/>
</dbReference>
<evidence type="ECO:0000313" key="6">
    <source>
        <dbReference type="EMBL" id="CAB4842938.1"/>
    </source>
</evidence>
<sequence length="90" mass="10222">MSAPLSLPEIRGRWNDVLDHLESHDRVAWIAYFDARLAEFDGHTLILDFSDSRKFAGGHEYSPTREKLENSLKSSISHILEISVAIEELA</sequence>
<dbReference type="EMBL" id="CAEZZH010000013">
    <property type="protein sequence ID" value="CAB4760085.1"/>
    <property type="molecule type" value="Genomic_DNA"/>
</dbReference>
<dbReference type="EMBL" id="CAFBNM010000010">
    <property type="protein sequence ID" value="CAB4958798.1"/>
    <property type="molecule type" value="Genomic_DNA"/>
</dbReference>
<protein>
    <submittedName>
        <fullName evidence="4">Unannotated protein</fullName>
    </submittedName>
</protein>
<evidence type="ECO:0000313" key="7">
    <source>
        <dbReference type="EMBL" id="CAB4958798.1"/>
    </source>
</evidence>
<evidence type="ECO:0000313" key="10">
    <source>
        <dbReference type="EMBL" id="CAB5075470.1"/>
    </source>
</evidence>
<dbReference type="EMBL" id="CAFBQY010000015">
    <property type="protein sequence ID" value="CAB5075470.1"/>
    <property type="molecule type" value="Genomic_DNA"/>
</dbReference>
<evidence type="ECO:0000313" key="8">
    <source>
        <dbReference type="EMBL" id="CAB4994314.1"/>
    </source>
</evidence>
<evidence type="ECO:0000313" key="3">
    <source>
        <dbReference type="EMBL" id="CAB4739953.1"/>
    </source>
</evidence>
<dbReference type="EMBL" id="CAFBPO010000022">
    <property type="protein sequence ID" value="CAB5028329.1"/>
    <property type="molecule type" value="Genomic_DNA"/>
</dbReference>
<evidence type="ECO:0000313" key="4">
    <source>
        <dbReference type="EMBL" id="CAB4760085.1"/>
    </source>
</evidence>
<dbReference type="EMBL" id="CAFAAN010000012">
    <property type="protein sequence ID" value="CAB4809901.1"/>
    <property type="molecule type" value="Genomic_DNA"/>
</dbReference>
<dbReference type="AlphaFoldDB" id="A0A6J6ULG5"/>
<proteinExistence type="predicted"/>
<evidence type="ECO:0000313" key="1">
    <source>
        <dbReference type="EMBL" id="CAB4605970.1"/>
    </source>
</evidence>
<dbReference type="EMBL" id="CAEZUM010000081">
    <property type="protein sequence ID" value="CAB4605970.1"/>
    <property type="molecule type" value="Genomic_DNA"/>
</dbReference>
<evidence type="ECO:0000313" key="5">
    <source>
        <dbReference type="EMBL" id="CAB4809901.1"/>
    </source>
</evidence>
<evidence type="ECO:0000313" key="2">
    <source>
        <dbReference type="EMBL" id="CAB4673056.1"/>
    </source>
</evidence>
<dbReference type="EMBL" id="CAFAZW010000013">
    <property type="protein sequence ID" value="CAB4842938.1"/>
    <property type="molecule type" value="Genomic_DNA"/>
</dbReference>
<name>A0A6J6ULG5_9ZZZZ</name>